<sequence length="181" mass="20014">MESLKVPELTTDEGLTLRPWCLADLELVREASQDDYIPLITTVPARYSRAEGVAFIERQWGRAATGAGYPFVIVAEDGTPVGTVGLWLRNVGEGRASLGYWVVKSACGRRVAEAGLAAVVRWAVDELGIPRLELHVEPWNTASLKTAERVGFQREGLLRSRQPVGGELRDVFTYSFLRRDA</sequence>
<dbReference type="PANTHER" id="PTHR43441:SF10">
    <property type="entry name" value="ACETYLTRANSFERASE"/>
    <property type="match status" value="1"/>
</dbReference>
<dbReference type="AlphaFoldDB" id="A0A918MST1"/>
<gene>
    <name evidence="2" type="ORF">GCM10010503_41480</name>
</gene>
<accession>A0A918MST1</accession>
<dbReference type="Proteomes" id="UP000620224">
    <property type="component" value="Unassembled WGS sequence"/>
</dbReference>
<dbReference type="InterPro" id="IPR016181">
    <property type="entry name" value="Acyl_CoA_acyltransferase"/>
</dbReference>
<keyword evidence="3" id="KW-1185">Reference proteome</keyword>
<proteinExistence type="predicted"/>
<dbReference type="SUPFAM" id="SSF55729">
    <property type="entry name" value="Acyl-CoA N-acyltransferases (Nat)"/>
    <property type="match status" value="1"/>
</dbReference>
<feature type="domain" description="N-acetyltransferase" evidence="1">
    <location>
        <begin position="15"/>
        <end position="175"/>
    </location>
</feature>
<dbReference type="PROSITE" id="PS51186">
    <property type="entry name" value="GNAT"/>
    <property type="match status" value="1"/>
</dbReference>
<evidence type="ECO:0000313" key="2">
    <source>
        <dbReference type="EMBL" id="GGW59954.1"/>
    </source>
</evidence>
<dbReference type="InterPro" id="IPR051908">
    <property type="entry name" value="Ribosomal_N-acetyltransferase"/>
</dbReference>
<name>A0A918MST1_9ACTN</name>
<evidence type="ECO:0000259" key="1">
    <source>
        <dbReference type="PROSITE" id="PS51186"/>
    </source>
</evidence>
<dbReference type="CDD" id="cd04301">
    <property type="entry name" value="NAT_SF"/>
    <property type="match status" value="1"/>
</dbReference>
<reference evidence="2" key="2">
    <citation type="submission" date="2020-09" db="EMBL/GenBank/DDBJ databases">
        <authorList>
            <person name="Sun Q."/>
            <person name="Ohkuma M."/>
        </authorList>
    </citation>
    <scope>NUCLEOTIDE SEQUENCE</scope>
    <source>
        <strain evidence="2">JCM 4490</strain>
    </source>
</reference>
<dbReference type="GO" id="GO:0008999">
    <property type="term" value="F:protein-N-terminal-alanine acetyltransferase activity"/>
    <property type="evidence" value="ECO:0007669"/>
    <property type="project" value="TreeGrafter"/>
</dbReference>
<dbReference type="PANTHER" id="PTHR43441">
    <property type="entry name" value="RIBOSOMAL-PROTEIN-SERINE ACETYLTRANSFERASE"/>
    <property type="match status" value="1"/>
</dbReference>
<reference evidence="2" key="1">
    <citation type="journal article" date="2014" name="Int. J. Syst. Evol. Microbiol.">
        <title>Complete genome sequence of Corynebacterium casei LMG S-19264T (=DSM 44701T), isolated from a smear-ripened cheese.</title>
        <authorList>
            <consortium name="US DOE Joint Genome Institute (JGI-PGF)"/>
            <person name="Walter F."/>
            <person name="Albersmeier A."/>
            <person name="Kalinowski J."/>
            <person name="Ruckert C."/>
        </authorList>
    </citation>
    <scope>NUCLEOTIDE SEQUENCE</scope>
    <source>
        <strain evidence="2">JCM 4490</strain>
    </source>
</reference>
<comment type="caution">
    <text evidence="2">The sequence shown here is derived from an EMBL/GenBank/DDBJ whole genome shotgun (WGS) entry which is preliminary data.</text>
</comment>
<organism evidence="2 3">
    <name type="scientific">Streptomyces lucensis JCM 4490</name>
    <dbReference type="NCBI Taxonomy" id="1306176"/>
    <lineage>
        <taxon>Bacteria</taxon>
        <taxon>Bacillati</taxon>
        <taxon>Actinomycetota</taxon>
        <taxon>Actinomycetes</taxon>
        <taxon>Kitasatosporales</taxon>
        <taxon>Streptomycetaceae</taxon>
        <taxon>Streptomyces</taxon>
    </lineage>
</organism>
<dbReference type="Gene3D" id="3.40.630.30">
    <property type="match status" value="1"/>
</dbReference>
<dbReference type="GO" id="GO:1990189">
    <property type="term" value="F:protein N-terminal-serine acetyltransferase activity"/>
    <property type="evidence" value="ECO:0007669"/>
    <property type="project" value="TreeGrafter"/>
</dbReference>
<evidence type="ECO:0000313" key="3">
    <source>
        <dbReference type="Proteomes" id="UP000620224"/>
    </source>
</evidence>
<dbReference type="GO" id="GO:0005737">
    <property type="term" value="C:cytoplasm"/>
    <property type="evidence" value="ECO:0007669"/>
    <property type="project" value="TreeGrafter"/>
</dbReference>
<dbReference type="Pfam" id="PF13302">
    <property type="entry name" value="Acetyltransf_3"/>
    <property type="match status" value="1"/>
</dbReference>
<dbReference type="InterPro" id="IPR000182">
    <property type="entry name" value="GNAT_dom"/>
</dbReference>
<dbReference type="EMBL" id="BMUE01000008">
    <property type="protein sequence ID" value="GGW59954.1"/>
    <property type="molecule type" value="Genomic_DNA"/>
</dbReference>
<protein>
    <submittedName>
        <fullName evidence="2">N-acetyltransferase</fullName>
    </submittedName>
</protein>